<name>A0A0F9GGS0_9ZZZZ</name>
<feature type="compositionally biased region" description="Basic residues" evidence="1">
    <location>
        <begin position="9"/>
        <end position="26"/>
    </location>
</feature>
<feature type="non-terminal residue" evidence="2">
    <location>
        <position position="96"/>
    </location>
</feature>
<gene>
    <name evidence="2" type="ORF">LCGC14_1828480</name>
</gene>
<accession>A0A0F9GGS0</accession>
<dbReference type="EMBL" id="LAZR01018018">
    <property type="protein sequence ID" value="KKL98034.1"/>
    <property type="molecule type" value="Genomic_DNA"/>
</dbReference>
<organism evidence="2">
    <name type="scientific">marine sediment metagenome</name>
    <dbReference type="NCBI Taxonomy" id="412755"/>
    <lineage>
        <taxon>unclassified sequences</taxon>
        <taxon>metagenomes</taxon>
        <taxon>ecological metagenomes</taxon>
    </lineage>
</organism>
<protein>
    <submittedName>
        <fullName evidence="2">Uncharacterized protein</fullName>
    </submittedName>
</protein>
<dbReference type="AlphaFoldDB" id="A0A0F9GGS0"/>
<sequence length="96" mass="10789">MASIESILRQRRARTRRPSTRRRQPTRARALSASRAPRGRITDAFTNLITARRRAKTSPESVRPTIRIRGVDVPTGGTRQRGRRDSGDVDALIDAI</sequence>
<evidence type="ECO:0000313" key="2">
    <source>
        <dbReference type="EMBL" id="KKL98034.1"/>
    </source>
</evidence>
<comment type="caution">
    <text evidence="2">The sequence shown here is derived from an EMBL/GenBank/DDBJ whole genome shotgun (WGS) entry which is preliminary data.</text>
</comment>
<feature type="region of interest" description="Disordered" evidence="1">
    <location>
        <begin position="1"/>
        <end position="35"/>
    </location>
</feature>
<evidence type="ECO:0000256" key="1">
    <source>
        <dbReference type="SAM" id="MobiDB-lite"/>
    </source>
</evidence>
<reference evidence="2" key="1">
    <citation type="journal article" date="2015" name="Nature">
        <title>Complex archaea that bridge the gap between prokaryotes and eukaryotes.</title>
        <authorList>
            <person name="Spang A."/>
            <person name="Saw J.H."/>
            <person name="Jorgensen S.L."/>
            <person name="Zaremba-Niedzwiedzka K."/>
            <person name="Martijn J."/>
            <person name="Lind A.E."/>
            <person name="van Eijk R."/>
            <person name="Schleper C."/>
            <person name="Guy L."/>
            <person name="Ettema T.J."/>
        </authorList>
    </citation>
    <scope>NUCLEOTIDE SEQUENCE</scope>
</reference>
<feature type="region of interest" description="Disordered" evidence="1">
    <location>
        <begin position="69"/>
        <end position="96"/>
    </location>
</feature>
<proteinExistence type="predicted"/>